<comment type="caution">
    <text evidence="1">The sequence shown here is derived from an EMBL/GenBank/DDBJ whole genome shotgun (WGS) entry which is preliminary data.</text>
</comment>
<name>A0AAD6CKY3_9EURO</name>
<reference evidence="1 2" key="1">
    <citation type="journal article" date="2023" name="IMA Fungus">
        <title>Comparative genomic study of the Penicillium genus elucidates a diverse pangenome and 15 lateral gene transfer events.</title>
        <authorList>
            <person name="Petersen C."/>
            <person name="Sorensen T."/>
            <person name="Nielsen M.R."/>
            <person name="Sondergaard T.E."/>
            <person name="Sorensen J.L."/>
            <person name="Fitzpatrick D.A."/>
            <person name="Frisvad J.C."/>
            <person name="Nielsen K.L."/>
        </authorList>
    </citation>
    <scope>NUCLEOTIDE SEQUENCE [LARGE SCALE GENOMIC DNA]</scope>
    <source>
        <strain evidence="1 2">IBT 35679</strain>
    </source>
</reference>
<protein>
    <submittedName>
        <fullName evidence="1">Uncharacterized protein</fullName>
    </submittedName>
</protein>
<evidence type="ECO:0000313" key="2">
    <source>
        <dbReference type="Proteomes" id="UP001220324"/>
    </source>
</evidence>
<keyword evidence="2" id="KW-1185">Reference proteome</keyword>
<dbReference type="EMBL" id="JAQIZZ010000008">
    <property type="protein sequence ID" value="KAJ5523967.1"/>
    <property type="molecule type" value="Genomic_DNA"/>
</dbReference>
<proteinExistence type="predicted"/>
<gene>
    <name evidence="1" type="ORF">N7494_010617</name>
</gene>
<accession>A0AAD6CKY3</accession>
<evidence type="ECO:0000313" key="1">
    <source>
        <dbReference type="EMBL" id="KAJ5523967.1"/>
    </source>
</evidence>
<dbReference type="Proteomes" id="UP001220324">
    <property type="component" value="Unassembled WGS sequence"/>
</dbReference>
<organism evidence="1 2">
    <name type="scientific">Penicillium frequentans</name>
    <dbReference type="NCBI Taxonomy" id="3151616"/>
    <lineage>
        <taxon>Eukaryota</taxon>
        <taxon>Fungi</taxon>
        <taxon>Dikarya</taxon>
        <taxon>Ascomycota</taxon>
        <taxon>Pezizomycotina</taxon>
        <taxon>Eurotiomycetes</taxon>
        <taxon>Eurotiomycetidae</taxon>
        <taxon>Eurotiales</taxon>
        <taxon>Aspergillaceae</taxon>
        <taxon>Penicillium</taxon>
    </lineage>
</organism>
<sequence>MTKLNAILGRTAGITPFQGCPGRASLFSAGGFPWKVVNVSLDVQCYDLRCRPNKMEHTQVRVVVEHRRLGRTNSSTVVHHQARIP</sequence>
<dbReference type="AlphaFoldDB" id="A0AAD6CKY3"/>